<evidence type="ECO:0000313" key="2">
    <source>
        <dbReference type="EMBL" id="MDQ9557770.1"/>
    </source>
</evidence>
<dbReference type="Pfam" id="PF04448">
    <property type="entry name" value="DUF551"/>
    <property type="match status" value="1"/>
</dbReference>
<dbReference type="RefSeq" id="WP_159360878.1">
    <property type="nucleotide sequence ID" value="NZ_CP047391.1"/>
</dbReference>
<dbReference type="InterPro" id="IPR007539">
    <property type="entry name" value="DUF551"/>
</dbReference>
<proteinExistence type="predicted"/>
<dbReference type="Proteomes" id="UP001234811">
    <property type="component" value="Unassembled WGS sequence"/>
</dbReference>
<gene>
    <name evidence="2" type="ORF">RF091_19955</name>
</gene>
<reference evidence="2 3" key="1">
    <citation type="submission" date="2023-07" db="EMBL/GenBank/DDBJ databases">
        <title>Pathogens genome sequencing project 196.</title>
        <authorList>
            <person name="Cao X."/>
        </authorList>
    </citation>
    <scope>NUCLEOTIDE SEQUENCE [LARGE SCALE GENOMIC DNA]</scope>
    <source>
        <strain evidence="2 3">SM41</strain>
    </source>
</reference>
<organism evidence="2 3">
    <name type="scientific">Serratia marcescens</name>
    <dbReference type="NCBI Taxonomy" id="615"/>
    <lineage>
        <taxon>Bacteria</taxon>
        <taxon>Pseudomonadati</taxon>
        <taxon>Pseudomonadota</taxon>
        <taxon>Gammaproteobacteria</taxon>
        <taxon>Enterobacterales</taxon>
        <taxon>Yersiniaceae</taxon>
        <taxon>Serratia</taxon>
    </lineage>
</organism>
<dbReference type="AlphaFoldDB" id="A0ABD5BQD3"/>
<dbReference type="EMBL" id="JAVIPQ010000364">
    <property type="protein sequence ID" value="MDQ9557770.1"/>
    <property type="molecule type" value="Genomic_DNA"/>
</dbReference>
<accession>A0ABD5BQD3</accession>
<evidence type="ECO:0000259" key="1">
    <source>
        <dbReference type="Pfam" id="PF04448"/>
    </source>
</evidence>
<protein>
    <submittedName>
        <fullName evidence="2">DUF551 domain-containing protein</fullName>
    </submittedName>
</protein>
<evidence type="ECO:0000313" key="3">
    <source>
        <dbReference type="Proteomes" id="UP001234811"/>
    </source>
</evidence>
<feature type="domain" description="DUF551" evidence="1">
    <location>
        <begin position="2"/>
        <end position="65"/>
    </location>
</feature>
<name>A0ABD5BQD3_SERMA</name>
<sequence>MKWISVDEKLPQTTGQFDLVLVATDKGVGFATYDGLREFSRVTVTGNKQYSSLKVTHWMPLPDAPAE</sequence>
<comment type="caution">
    <text evidence="2">The sequence shown here is derived from an EMBL/GenBank/DDBJ whole genome shotgun (WGS) entry which is preliminary data.</text>
</comment>